<evidence type="ECO:0000256" key="7">
    <source>
        <dbReference type="ARBA" id="ARBA00023157"/>
    </source>
</evidence>
<comment type="caution">
    <text evidence="12">The sequence shown here is derived from an EMBL/GenBank/DDBJ whole genome shotgun (WGS) entry which is preliminary data.</text>
</comment>
<evidence type="ECO:0000256" key="5">
    <source>
        <dbReference type="ARBA" id="ARBA00022622"/>
    </source>
</evidence>
<dbReference type="Proteomes" id="UP001321749">
    <property type="component" value="Unassembled WGS sequence"/>
</dbReference>
<evidence type="ECO:0000313" key="13">
    <source>
        <dbReference type="Proteomes" id="UP001321749"/>
    </source>
</evidence>
<protein>
    <recommendedName>
        <fullName evidence="11">CFEM domain-containing protein</fullName>
    </recommendedName>
</protein>
<sequence>MFFFRPSTGFLCQILWISTVCAIKSESKWSSVFNTTLYDALPACAQPCVAGVDSSLSCWSYGCVCSESSPGANFVDGTRYIQKCVRERCPELGEGTVNNALNAFQNVCNVPYFFGLGSGTNGSTTVTATITATLSATPVVTPSAEPITNPILIDRPAKSYDKLKPCLRWVLNNCTSPRDNAENCKPDKPGDHRDVWTGLGRYLQCSTTECVCSGMKFSYSLQKFYERADLYCSIGFPYRGADAQQNEGFKTTIKMLADFCSTEGFIIGEWVINVYGLEKEKGLSAETKTSIGVGVGSAVLTIISIVVACIQLRKP</sequence>
<keyword evidence="9" id="KW-0812">Transmembrane</keyword>
<comment type="subcellular location">
    <subcellularLocation>
        <location evidence="1">Membrane</location>
        <topology evidence="1">Lipid-anchor</topology>
        <topology evidence="1">GPI-anchor</topology>
    </subcellularLocation>
    <subcellularLocation>
        <location evidence="2">Secreted</location>
    </subcellularLocation>
</comment>
<reference evidence="12" key="2">
    <citation type="submission" date="2023-06" db="EMBL/GenBank/DDBJ databases">
        <authorList>
            <consortium name="Lawrence Berkeley National Laboratory"/>
            <person name="Mondo S.J."/>
            <person name="Hensen N."/>
            <person name="Bonometti L."/>
            <person name="Westerberg I."/>
            <person name="Brannstrom I.O."/>
            <person name="Guillou S."/>
            <person name="Cros-Aarteil S."/>
            <person name="Calhoun S."/>
            <person name="Haridas S."/>
            <person name="Kuo A."/>
            <person name="Pangilinan J."/>
            <person name="Riley R."/>
            <person name="Labutti K."/>
            <person name="Andreopoulos B."/>
            <person name="Lipzen A."/>
            <person name="Chen C."/>
            <person name="Yanf M."/>
            <person name="Daum C."/>
            <person name="Ng V."/>
            <person name="Clum A."/>
            <person name="Steindorff A."/>
            <person name="Ohm R."/>
            <person name="Martin F."/>
            <person name="Silar P."/>
            <person name="Natvig D."/>
            <person name="Lalanne C."/>
            <person name="Gautier V."/>
            <person name="Ament-Velasquez S.L."/>
            <person name="Kruys A."/>
            <person name="Hutchinson M.I."/>
            <person name="Powell A.J."/>
            <person name="Barry K."/>
            <person name="Miller A.N."/>
            <person name="Grigoriev I.V."/>
            <person name="Debuchy R."/>
            <person name="Gladieux P."/>
            <person name="Thoren M.H."/>
            <person name="Johannesson H."/>
        </authorList>
    </citation>
    <scope>NUCLEOTIDE SEQUENCE</scope>
    <source>
        <strain evidence="12">PSN324</strain>
    </source>
</reference>
<keyword evidence="9" id="KW-1133">Transmembrane helix</keyword>
<feature type="chain" id="PRO_5043373130" description="CFEM domain-containing protein" evidence="10">
    <location>
        <begin position="23"/>
        <end position="315"/>
    </location>
</feature>
<evidence type="ECO:0000256" key="3">
    <source>
        <dbReference type="ARBA" id="ARBA00010031"/>
    </source>
</evidence>
<keyword evidence="13" id="KW-1185">Reference proteome</keyword>
<keyword evidence="8" id="KW-0449">Lipoprotein</keyword>
<feature type="transmembrane region" description="Helical" evidence="9">
    <location>
        <begin position="291"/>
        <end position="312"/>
    </location>
</feature>
<dbReference type="GO" id="GO:0098552">
    <property type="term" value="C:side of membrane"/>
    <property type="evidence" value="ECO:0007669"/>
    <property type="project" value="UniProtKB-KW"/>
</dbReference>
<keyword evidence="7" id="KW-1015">Disulfide bond</keyword>
<comment type="similarity">
    <text evidence="3">Belongs to the RBT5 family.</text>
</comment>
<dbReference type="EMBL" id="MU864947">
    <property type="protein sequence ID" value="KAK4464518.1"/>
    <property type="molecule type" value="Genomic_DNA"/>
</dbReference>
<feature type="signal peptide" evidence="10">
    <location>
        <begin position="1"/>
        <end position="22"/>
    </location>
</feature>
<dbReference type="InterPro" id="IPR008427">
    <property type="entry name" value="Extracellular_membr_CFEM_dom"/>
</dbReference>
<evidence type="ECO:0000256" key="4">
    <source>
        <dbReference type="ARBA" id="ARBA00022525"/>
    </source>
</evidence>
<reference evidence="12" key="1">
    <citation type="journal article" date="2023" name="Mol. Phylogenet. Evol.">
        <title>Genome-scale phylogeny and comparative genomics of the fungal order Sordariales.</title>
        <authorList>
            <person name="Hensen N."/>
            <person name="Bonometti L."/>
            <person name="Westerberg I."/>
            <person name="Brannstrom I.O."/>
            <person name="Guillou S."/>
            <person name="Cros-Aarteil S."/>
            <person name="Calhoun S."/>
            <person name="Haridas S."/>
            <person name="Kuo A."/>
            <person name="Mondo S."/>
            <person name="Pangilinan J."/>
            <person name="Riley R."/>
            <person name="LaButti K."/>
            <person name="Andreopoulos B."/>
            <person name="Lipzen A."/>
            <person name="Chen C."/>
            <person name="Yan M."/>
            <person name="Daum C."/>
            <person name="Ng V."/>
            <person name="Clum A."/>
            <person name="Steindorff A."/>
            <person name="Ohm R.A."/>
            <person name="Martin F."/>
            <person name="Silar P."/>
            <person name="Natvig D.O."/>
            <person name="Lalanne C."/>
            <person name="Gautier V."/>
            <person name="Ament-Velasquez S.L."/>
            <person name="Kruys A."/>
            <person name="Hutchinson M.I."/>
            <person name="Powell A.J."/>
            <person name="Barry K."/>
            <person name="Miller A.N."/>
            <person name="Grigoriev I.V."/>
            <person name="Debuchy R."/>
            <person name="Gladieux P."/>
            <person name="Hiltunen Thoren M."/>
            <person name="Johannesson H."/>
        </authorList>
    </citation>
    <scope>NUCLEOTIDE SEQUENCE</scope>
    <source>
        <strain evidence="12">PSN324</strain>
    </source>
</reference>
<evidence type="ECO:0000256" key="9">
    <source>
        <dbReference type="SAM" id="Phobius"/>
    </source>
</evidence>
<dbReference type="AlphaFoldDB" id="A0AAV9HYA8"/>
<proteinExistence type="inferred from homology"/>
<evidence type="ECO:0000256" key="10">
    <source>
        <dbReference type="SAM" id="SignalP"/>
    </source>
</evidence>
<evidence type="ECO:0000256" key="8">
    <source>
        <dbReference type="ARBA" id="ARBA00023288"/>
    </source>
</evidence>
<dbReference type="GO" id="GO:0005576">
    <property type="term" value="C:extracellular region"/>
    <property type="evidence" value="ECO:0007669"/>
    <property type="project" value="UniProtKB-SubCell"/>
</dbReference>
<organism evidence="12 13">
    <name type="scientific">Cladorrhinum samala</name>
    <dbReference type="NCBI Taxonomy" id="585594"/>
    <lineage>
        <taxon>Eukaryota</taxon>
        <taxon>Fungi</taxon>
        <taxon>Dikarya</taxon>
        <taxon>Ascomycota</taxon>
        <taxon>Pezizomycotina</taxon>
        <taxon>Sordariomycetes</taxon>
        <taxon>Sordariomycetidae</taxon>
        <taxon>Sordariales</taxon>
        <taxon>Podosporaceae</taxon>
        <taxon>Cladorrhinum</taxon>
    </lineage>
</organism>
<keyword evidence="5" id="KW-0325">Glycoprotein</keyword>
<keyword evidence="5" id="KW-0336">GPI-anchor</keyword>
<feature type="domain" description="CFEM" evidence="11">
    <location>
        <begin position="38"/>
        <end position="109"/>
    </location>
</feature>
<keyword evidence="6 10" id="KW-0732">Signal</keyword>
<evidence type="ECO:0000256" key="1">
    <source>
        <dbReference type="ARBA" id="ARBA00004589"/>
    </source>
</evidence>
<evidence type="ECO:0000259" key="11">
    <source>
        <dbReference type="Pfam" id="PF05730"/>
    </source>
</evidence>
<accession>A0AAV9HYA8</accession>
<evidence type="ECO:0000313" key="12">
    <source>
        <dbReference type="EMBL" id="KAK4464518.1"/>
    </source>
</evidence>
<keyword evidence="9" id="KW-0472">Membrane</keyword>
<evidence type="ECO:0000256" key="6">
    <source>
        <dbReference type="ARBA" id="ARBA00022729"/>
    </source>
</evidence>
<gene>
    <name evidence="12" type="ORF">QBC42DRAFT_263140</name>
</gene>
<dbReference type="Pfam" id="PF05730">
    <property type="entry name" value="CFEM"/>
    <property type="match status" value="1"/>
</dbReference>
<keyword evidence="4" id="KW-0964">Secreted</keyword>
<name>A0AAV9HYA8_9PEZI</name>
<evidence type="ECO:0000256" key="2">
    <source>
        <dbReference type="ARBA" id="ARBA00004613"/>
    </source>
</evidence>